<reference evidence="2 3" key="1">
    <citation type="journal article" date="2007" name="DNA Res.">
        <title>Complete genomic structure of the bloom-forming toxic cyanobacterium Microcystis aeruginosa NIES-843.</title>
        <authorList>
            <person name="Kaneko T."/>
            <person name="Nakajima N."/>
            <person name="Okamoto S."/>
            <person name="Suzuki I."/>
            <person name="Tanabe Y."/>
            <person name="Tamaoki M."/>
            <person name="Nakamura Y."/>
            <person name="Kasai F."/>
            <person name="Watanabe A."/>
            <person name="Kawashima K."/>
            <person name="Kishida Y."/>
            <person name="Ono A."/>
            <person name="Shimizu Y."/>
            <person name="Takahashi C."/>
            <person name="Minami C."/>
            <person name="Fujishiro T."/>
            <person name="Kohara M."/>
            <person name="Katoh M."/>
            <person name="Nakazaki N."/>
            <person name="Nakayama S."/>
            <person name="Yamada M."/>
            <person name="Tabata S."/>
            <person name="Watanabe M.M."/>
        </authorList>
    </citation>
    <scope>NUCLEOTIDE SEQUENCE [LARGE SCALE GENOMIC DNA]</scope>
    <source>
        <strain evidence="3">NIES-843 / IAM M-247</strain>
    </source>
</reference>
<dbReference type="EMBL" id="AP009552">
    <property type="protein sequence ID" value="BAG03204.1"/>
    <property type="molecule type" value="Genomic_DNA"/>
</dbReference>
<dbReference type="Proteomes" id="UP000001510">
    <property type="component" value="Chromosome"/>
</dbReference>
<evidence type="ECO:0000313" key="3">
    <source>
        <dbReference type="Proteomes" id="UP000001510"/>
    </source>
</evidence>
<dbReference type="PaxDb" id="449447-MAE_33820"/>
<proteinExistence type="predicted"/>
<organism evidence="2 3">
    <name type="scientific">Microcystis aeruginosa (strain NIES-843 / IAM M-2473)</name>
    <dbReference type="NCBI Taxonomy" id="449447"/>
    <lineage>
        <taxon>Bacteria</taxon>
        <taxon>Bacillati</taxon>
        <taxon>Cyanobacteriota</taxon>
        <taxon>Cyanophyceae</taxon>
        <taxon>Oscillatoriophycideae</taxon>
        <taxon>Chroococcales</taxon>
        <taxon>Microcystaceae</taxon>
        <taxon>Microcystis</taxon>
    </lineage>
</organism>
<dbReference type="AlphaFoldDB" id="B0JMB9"/>
<sequence length="134" mass="14468">MPERFPNAPPVNPAPLNNKPTLRTFPGTLPPTKLRPVIPGEMTKMLSRLSARMILSAGTEKPAIRSRFAMLSSLKKSFPAPPVRESSPKPPSRVSLPRPPLMVSLPAPPLIKLAEALPVTESLPAPILAFSKLI</sequence>
<gene>
    <name evidence="2" type="ordered locus">MAE_33820</name>
</gene>
<feature type="region of interest" description="Disordered" evidence="1">
    <location>
        <begin position="1"/>
        <end position="37"/>
    </location>
</feature>
<accession>B0JMB9</accession>
<keyword evidence="3" id="KW-1185">Reference proteome</keyword>
<evidence type="ECO:0000256" key="1">
    <source>
        <dbReference type="SAM" id="MobiDB-lite"/>
    </source>
</evidence>
<feature type="region of interest" description="Disordered" evidence="1">
    <location>
        <begin position="78"/>
        <end position="98"/>
    </location>
</feature>
<dbReference type="EnsemblBacteria" id="BAG03204">
    <property type="protein sequence ID" value="BAG03204"/>
    <property type="gene ID" value="MAE_33820"/>
</dbReference>
<protein>
    <submittedName>
        <fullName evidence="2">Uncharacterized protein</fullName>
    </submittedName>
</protein>
<dbReference type="KEGG" id="mar:MAE_33820"/>
<dbReference type="HOGENOM" id="CLU_1893797_0_0_3"/>
<name>B0JMB9_MICAN</name>
<evidence type="ECO:0000313" key="2">
    <source>
        <dbReference type="EMBL" id="BAG03204.1"/>
    </source>
</evidence>